<protein>
    <submittedName>
        <fullName evidence="1">Uncharacterized protein</fullName>
    </submittedName>
</protein>
<evidence type="ECO:0000313" key="1">
    <source>
        <dbReference type="EMBL" id="NWN63076.1"/>
    </source>
</evidence>
<evidence type="ECO:0000313" key="2">
    <source>
        <dbReference type="Proteomes" id="UP000543908"/>
    </source>
</evidence>
<dbReference type="AlphaFoldDB" id="A0A7Y8RQ05"/>
<organism evidence="1 2">
    <name type="scientific">Pseudomonas allii</name>
    <dbReference type="NCBI Taxonomy" id="2740531"/>
    <lineage>
        <taxon>Bacteria</taxon>
        <taxon>Pseudomonadati</taxon>
        <taxon>Pseudomonadota</taxon>
        <taxon>Gammaproteobacteria</taxon>
        <taxon>Pseudomonadales</taxon>
        <taxon>Pseudomonadaceae</taxon>
        <taxon>Pseudomonas</taxon>
    </lineage>
</organism>
<gene>
    <name evidence="1" type="ORF">HT123_19110</name>
</gene>
<accession>A0A7Y8RQ05</accession>
<comment type="caution">
    <text evidence="1">The sequence shown here is derived from an EMBL/GenBank/DDBJ whole genome shotgun (WGS) entry which is preliminary data.</text>
</comment>
<dbReference type="RefSeq" id="WP_179029270.1">
    <property type="nucleotide sequence ID" value="NZ_JABUHS010000173.1"/>
</dbReference>
<dbReference type="Proteomes" id="UP000543908">
    <property type="component" value="Unassembled WGS sequence"/>
</dbReference>
<sequence>MATHLKKVSASSPVLPPAQILESIGDKIRQEDVTDGGTLAVHSFQGGSPGDVLIACFFSSSGAFINSYTLPANPTFPLLFHVPADAFALGPAQAIYWITNNSGNVVVAAPTLYTVVP</sequence>
<proteinExistence type="predicted"/>
<name>A0A7Y8RQ05_9PSED</name>
<reference evidence="1 2" key="1">
    <citation type="submission" date="2020-05" db="EMBL/GenBank/DDBJ databases">
        <title>Onion-isolated Pseudomonas sp.</title>
        <authorList>
            <person name="Fujikawa T."/>
            <person name="Sawada H."/>
        </authorList>
    </citation>
    <scope>NUCLEOTIDE SEQUENCE [LARGE SCALE GENOMIC DNA]</scope>
    <source>
        <strain evidence="1 2">MAFF 301512</strain>
    </source>
</reference>
<dbReference type="EMBL" id="JABUHS010000173">
    <property type="protein sequence ID" value="NWN63076.1"/>
    <property type="molecule type" value="Genomic_DNA"/>
</dbReference>